<organism evidence="2 3">
    <name type="scientific">Arthrobacter bambusae</name>
    <dbReference type="NCBI Taxonomy" id="1338426"/>
    <lineage>
        <taxon>Bacteria</taxon>
        <taxon>Bacillati</taxon>
        <taxon>Actinomycetota</taxon>
        <taxon>Actinomycetes</taxon>
        <taxon>Micrococcales</taxon>
        <taxon>Micrococcaceae</taxon>
        <taxon>Arthrobacter</taxon>
    </lineage>
</organism>
<dbReference type="Gene3D" id="3.40.50.12500">
    <property type="match status" value="1"/>
</dbReference>
<dbReference type="RefSeq" id="WP_354226247.1">
    <property type="nucleotide sequence ID" value="NZ_JBEPSN010000001.1"/>
</dbReference>
<dbReference type="Pfam" id="PF01177">
    <property type="entry name" value="Asp_Glu_race"/>
    <property type="match status" value="1"/>
</dbReference>
<dbReference type="GO" id="GO:0047653">
    <property type="term" value="F:allantoin racemase activity"/>
    <property type="evidence" value="ECO:0007669"/>
    <property type="project" value="UniProtKB-EC"/>
</dbReference>
<name>A0ABV2P1M8_9MICC</name>
<evidence type="ECO:0000313" key="2">
    <source>
        <dbReference type="EMBL" id="MET4538657.1"/>
    </source>
</evidence>
<gene>
    <name evidence="2" type="ORF">ABIE37_000412</name>
</gene>
<proteinExistence type="inferred from homology"/>
<evidence type="ECO:0000313" key="3">
    <source>
        <dbReference type="Proteomes" id="UP001549307"/>
    </source>
</evidence>
<dbReference type="InterPro" id="IPR015942">
    <property type="entry name" value="Asp/Glu/hydantoin_racemase"/>
</dbReference>
<evidence type="ECO:0000256" key="1">
    <source>
        <dbReference type="ARBA" id="ARBA00038414"/>
    </source>
</evidence>
<sequence length="264" mass="29334">MRICFLNPFGTDKYDGIIKEVLSSSLRPGTALEVWHLDAGPRNLDYFAPKQLVQVEILRAAKAAEEAGFDALVIGCLYDPALTEVRELVNIPVIGPLESSTSLTRPFGHRYAIITDHHKAVPELKDRMRIYGTDANCVSVEAVGWFVDDMIKDPMKVADDTFRHVQDIMARTGAETVIIGCTIVSACYELAFQRGDKKLGELSVINPNLIAVKSAEMFADMHRAGQYRISRTAFYQNLQDHDPIEAADVASYFQNQPATAAERI</sequence>
<keyword evidence="3" id="KW-1185">Reference proteome</keyword>
<dbReference type="Proteomes" id="UP001549307">
    <property type="component" value="Unassembled WGS sequence"/>
</dbReference>
<dbReference type="EMBL" id="JBEPSN010000001">
    <property type="protein sequence ID" value="MET4538657.1"/>
    <property type="molecule type" value="Genomic_DNA"/>
</dbReference>
<dbReference type="InterPro" id="IPR053714">
    <property type="entry name" value="Iso_Racemase_Enz_sf"/>
</dbReference>
<dbReference type="GeneID" id="92751383"/>
<comment type="similarity">
    <text evidence="1">Belongs to the HyuE racemase family.</text>
</comment>
<keyword evidence="2" id="KW-0413">Isomerase</keyword>
<dbReference type="EC" id="5.1.99.3" evidence="2"/>
<reference evidence="2 3" key="1">
    <citation type="submission" date="2024-06" db="EMBL/GenBank/DDBJ databases">
        <title>Sorghum-associated microbial communities from plants grown in Nebraska, USA.</title>
        <authorList>
            <person name="Schachtman D."/>
        </authorList>
    </citation>
    <scope>NUCLEOTIDE SEQUENCE [LARGE SCALE GENOMIC DNA]</scope>
    <source>
        <strain evidence="2 3">3552</strain>
    </source>
</reference>
<accession>A0ABV2P1M8</accession>
<protein>
    <submittedName>
        <fullName evidence="2">Allantoin racemase</fullName>
        <ecNumber evidence="2">5.1.99.3</ecNumber>
    </submittedName>
</protein>
<comment type="caution">
    <text evidence="2">The sequence shown here is derived from an EMBL/GenBank/DDBJ whole genome shotgun (WGS) entry which is preliminary data.</text>
</comment>